<name>A0A423GV66_9PSED</name>
<evidence type="ECO:0000313" key="2">
    <source>
        <dbReference type="Proteomes" id="UP000284684"/>
    </source>
</evidence>
<dbReference type="RefSeq" id="WP_123582082.1">
    <property type="nucleotide sequence ID" value="NZ_MOBI01000009.1"/>
</dbReference>
<sequence>MRDTKKSKSKDVTDDTKVRYAIDFIEELSWLLDSKKNLKLSEVPTILRTKLLSPEPKSGSADNYISPNPNIHYLIGVLPRLFQDIKLFSRNEDIAEFANEVLGIDISRVEKRSKYELIGLIVCEANDLDDAKLENLVLALSSITGSSEKLSFMINEKSSIGFSWNETIIKLGLQND</sequence>
<organism evidence="1 2">
    <name type="scientific">Pseudomonas brassicacearum</name>
    <dbReference type="NCBI Taxonomy" id="930166"/>
    <lineage>
        <taxon>Bacteria</taxon>
        <taxon>Pseudomonadati</taxon>
        <taxon>Pseudomonadota</taxon>
        <taxon>Gammaproteobacteria</taxon>
        <taxon>Pseudomonadales</taxon>
        <taxon>Pseudomonadaceae</taxon>
        <taxon>Pseudomonas</taxon>
    </lineage>
</organism>
<dbReference type="Proteomes" id="UP000284684">
    <property type="component" value="Unassembled WGS sequence"/>
</dbReference>
<proteinExistence type="predicted"/>
<protein>
    <submittedName>
        <fullName evidence="1">Uncharacterized protein</fullName>
    </submittedName>
</protein>
<dbReference type="EMBL" id="MOBI01000009">
    <property type="protein sequence ID" value="RON01305.1"/>
    <property type="molecule type" value="Genomic_DNA"/>
</dbReference>
<reference evidence="1 2" key="1">
    <citation type="submission" date="2016-10" db="EMBL/GenBank/DDBJ databases">
        <title>Comparative genome analysis of multiple Pseudomonas spp. focuses on biocontrol and plant growth promoting traits.</title>
        <authorList>
            <person name="Tao X.-Y."/>
            <person name="Taylor C.G."/>
        </authorList>
    </citation>
    <scope>NUCLEOTIDE SEQUENCE [LARGE SCALE GENOMIC DNA]</scope>
    <source>
        <strain evidence="1 2">37D10</strain>
    </source>
</reference>
<accession>A0A423GV66</accession>
<dbReference type="AlphaFoldDB" id="A0A423GV66"/>
<gene>
    <name evidence="1" type="ORF">BK658_09075</name>
</gene>
<comment type="caution">
    <text evidence="1">The sequence shown here is derived from an EMBL/GenBank/DDBJ whole genome shotgun (WGS) entry which is preliminary data.</text>
</comment>
<evidence type="ECO:0000313" key="1">
    <source>
        <dbReference type="EMBL" id="RON01305.1"/>
    </source>
</evidence>